<dbReference type="PANTHER" id="PTHR10622">
    <property type="entry name" value="HET DOMAIN-CONTAINING PROTEIN"/>
    <property type="match status" value="1"/>
</dbReference>
<evidence type="ECO:0008006" key="5">
    <source>
        <dbReference type="Google" id="ProtNLM"/>
    </source>
</evidence>
<feature type="domain" description="Heterokaryon incompatibility" evidence="1">
    <location>
        <begin position="25"/>
        <end position="126"/>
    </location>
</feature>
<sequence length="577" mass="65761">MWLLSTNKLDRLRLVEFSEELAPKYAILSHTWGKEEVTFQEIQALSGKQSSEVLPETILAIRAKKGFTKVSEAAAVASEQGYSYIWADTCCIDKKSSAELSEAINSMYRWYEQAGICYAYLEDVKPCNSALGDIYCSLRYSRWFTRGWTLQELIAPEDVRFYGSDWAFLGSKERDENVRLALEEITGIDIGVLEGVKQLSEISIGERMKWASQRKTTRTEDSAYCLMGLFDVNMPLIYGEGMKAFIRLQEEILKGSNDHSIFAWKAPEKVSHGNLTGLLAETPEHFSQVDKYQPMSPSPSQESTTWSTTNQGLRLSLFLLPCYESGGPRIQGEYYAVLECAIQNDEDAYHSPAIRLRQLYGDQFARVFSHTVRDVETPAFHSGQGQGAYKTVFVKQKPAYMPPDIMVSFKNILVDKCDAPSCYLTGVWPMKYWNENTSILRLVSPHSSRTIGLFRFFASSFSGEVDVAVGLRRLAGKNWAVRHMQRRSTGQPLRHVAASLNRYLTDLSTVRRTHDSRTTWKDNDENYGIQVQVKEVQEHGRIYYSVKAWEVARHISVRRKRVAYEEVAKEVVITQDN</sequence>
<keyword evidence="4" id="KW-1185">Reference proteome</keyword>
<dbReference type="VEuPathDB" id="FungiDB:F4678DRAFT_228871"/>
<accession>A0A9W8NBK9</accession>
<dbReference type="InterPro" id="IPR058525">
    <property type="entry name" value="DUF8212"/>
</dbReference>
<feature type="domain" description="DUF8212" evidence="2">
    <location>
        <begin position="243"/>
        <end position="266"/>
    </location>
</feature>
<dbReference type="AlphaFoldDB" id="A0A9W8NBK9"/>
<evidence type="ECO:0000313" key="4">
    <source>
        <dbReference type="Proteomes" id="UP001148614"/>
    </source>
</evidence>
<dbReference type="Pfam" id="PF26640">
    <property type="entry name" value="DUF8212"/>
    <property type="match status" value="1"/>
</dbReference>
<dbReference type="Pfam" id="PF06985">
    <property type="entry name" value="HET"/>
    <property type="match status" value="1"/>
</dbReference>
<evidence type="ECO:0000313" key="3">
    <source>
        <dbReference type="EMBL" id="KAJ3567985.1"/>
    </source>
</evidence>
<dbReference type="Proteomes" id="UP001148614">
    <property type="component" value="Unassembled WGS sequence"/>
</dbReference>
<evidence type="ECO:0000259" key="2">
    <source>
        <dbReference type="Pfam" id="PF26640"/>
    </source>
</evidence>
<proteinExistence type="predicted"/>
<name>A0A9W8NBK9_9PEZI</name>
<reference evidence="3" key="1">
    <citation type="submission" date="2022-07" db="EMBL/GenBank/DDBJ databases">
        <title>Genome Sequence of Xylaria arbuscula.</title>
        <authorList>
            <person name="Buettner E."/>
        </authorList>
    </citation>
    <scope>NUCLEOTIDE SEQUENCE</scope>
    <source>
        <strain evidence="3">VT107</strain>
    </source>
</reference>
<evidence type="ECO:0000259" key="1">
    <source>
        <dbReference type="Pfam" id="PF06985"/>
    </source>
</evidence>
<dbReference type="InterPro" id="IPR010730">
    <property type="entry name" value="HET"/>
</dbReference>
<protein>
    <recommendedName>
        <fullName evidence="5">Heterokaryon incompatibility domain-containing protein</fullName>
    </recommendedName>
</protein>
<organism evidence="3 4">
    <name type="scientific">Xylaria arbuscula</name>
    <dbReference type="NCBI Taxonomy" id="114810"/>
    <lineage>
        <taxon>Eukaryota</taxon>
        <taxon>Fungi</taxon>
        <taxon>Dikarya</taxon>
        <taxon>Ascomycota</taxon>
        <taxon>Pezizomycotina</taxon>
        <taxon>Sordariomycetes</taxon>
        <taxon>Xylariomycetidae</taxon>
        <taxon>Xylariales</taxon>
        <taxon>Xylariaceae</taxon>
        <taxon>Xylaria</taxon>
    </lineage>
</organism>
<dbReference type="PANTHER" id="PTHR10622:SF10">
    <property type="entry name" value="HET DOMAIN-CONTAINING PROTEIN"/>
    <property type="match status" value="1"/>
</dbReference>
<dbReference type="EMBL" id="JANPWZ010001182">
    <property type="protein sequence ID" value="KAJ3567985.1"/>
    <property type="molecule type" value="Genomic_DNA"/>
</dbReference>
<gene>
    <name evidence="3" type="ORF">NPX13_g6577</name>
</gene>
<comment type="caution">
    <text evidence="3">The sequence shown here is derived from an EMBL/GenBank/DDBJ whole genome shotgun (WGS) entry which is preliminary data.</text>
</comment>